<comment type="caution">
    <text evidence="1">The sequence shown here is derived from an EMBL/GenBank/DDBJ whole genome shotgun (WGS) entry which is preliminary data.</text>
</comment>
<dbReference type="Proteomes" id="UP001209540">
    <property type="component" value="Unassembled WGS sequence"/>
</dbReference>
<evidence type="ECO:0000313" key="2">
    <source>
        <dbReference type="Proteomes" id="UP001209540"/>
    </source>
</evidence>
<accession>A0AAD5KCJ2</accession>
<gene>
    <name evidence="1" type="ORF">BDA99DRAFT_531219</name>
</gene>
<reference evidence="1" key="1">
    <citation type="journal article" date="2022" name="IScience">
        <title>Evolution of zygomycete secretomes and the origins of terrestrial fungal ecologies.</title>
        <authorList>
            <person name="Chang Y."/>
            <person name="Wang Y."/>
            <person name="Mondo S."/>
            <person name="Ahrendt S."/>
            <person name="Andreopoulos W."/>
            <person name="Barry K."/>
            <person name="Beard J."/>
            <person name="Benny G.L."/>
            <person name="Blankenship S."/>
            <person name="Bonito G."/>
            <person name="Cuomo C."/>
            <person name="Desiro A."/>
            <person name="Gervers K.A."/>
            <person name="Hundley H."/>
            <person name="Kuo A."/>
            <person name="LaButti K."/>
            <person name="Lang B.F."/>
            <person name="Lipzen A."/>
            <person name="O'Donnell K."/>
            <person name="Pangilinan J."/>
            <person name="Reynolds N."/>
            <person name="Sandor L."/>
            <person name="Smith M.E."/>
            <person name="Tsang A."/>
            <person name="Grigoriev I.V."/>
            <person name="Stajich J.E."/>
            <person name="Spatafora J.W."/>
        </authorList>
    </citation>
    <scope>NUCLEOTIDE SEQUENCE</scope>
    <source>
        <strain evidence="1">RSA 2281</strain>
    </source>
</reference>
<organism evidence="1 2">
    <name type="scientific">Phascolomyces articulosus</name>
    <dbReference type="NCBI Taxonomy" id="60185"/>
    <lineage>
        <taxon>Eukaryota</taxon>
        <taxon>Fungi</taxon>
        <taxon>Fungi incertae sedis</taxon>
        <taxon>Mucoromycota</taxon>
        <taxon>Mucoromycotina</taxon>
        <taxon>Mucoromycetes</taxon>
        <taxon>Mucorales</taxon>
        <taxon>Lichtheimiaceae</taxon>
        <taxon>Phascolomyces</taxon>
    </lineage>
</organism>
<protein>
    <submittedName>
        <fullName evidence="1">Uncharacterized protein</fullName>
    </submittedName>
</protein>
<sequence length="104" mass="12066">MANSITYDFWSATSKCRDAQSLYGLWKNRYVKLWRKLGKGRCESNSFLQLIELPKIVTFGRKSRSGNFGQTENAYCLQAYRILEKMSHQVAKTSFKRSTKIIAD</sequence>
<dbReference type="EMBL" id="JAIXMP010000001">
    <property type="protein sequence ID" value="KAI9278466.1"/>
    <property type="molecule type" value="Genomic_DNA"/>
</dbReference>
<reference evidence="1" key="2">
    <citation type="submission" date="2023-02" db="EMBL/GenBank/DDBJ databases">
        <authorList>
            <consortium name="DOE Joint Genome Institute"/>
            <person name="Mondo S.J."/>
            <person name="Chang Y."/>
            <person name="Wang Y."/>
            <person name="Ahrendt S."/>
            <person name="Andreopoulos W."/>
            <person name="Barry K."/>
            <person name="Beard J."/>
            <person name="Benny G.L."/>
            <person name="Blankenship S."/>
            <person name="Bonito G."/>
            <person name="Cuomo C."/>
            <person name="Desiro A."/>
            <person name="Gervers K.A."/>
            <person name="Hundley H."/>
            <person name="Kuo A."/>
            <person name="LaButti K."/>
            <person name="Lang B.F."/>
            <person name="Lipzen A."/>
            <person name="O'Donnell K."/>
            <person name="Pangilinan J."/>
            <person name="Reynolds N."/>
            <person name="Sandor L."/>
            <person name="Smith M.W."/>
            <person name="Tsang A."/>
            <person name="Grigoriev I.V."/>
            <person name="Stajich J.E."/>
            <person name="Spatafora J.W."/>
        </authorList>
    </citation>
    <scope>NUCLEOTIDE SEQUENCE</scope>
    <source>
        <strain evidence="1">RSA 2281</strain>
    </source>
</reference>
<name>A0AAD5KCJ2_9FUNG</name>
<dbReference type="AlphaFoldDB" id="A0AAD5KCJ2"/>
<evidence type="ECO:0000313" key="1">
    <source>
        <dbReference type="EMBL" id="KAI9278466.1"/>
    </source>
</evidence>
<keyword evidence="2" id="KW-1185">Reference proteome</keyword>
<proteinExistence type="predicted"/>